<dbReference type="GO" id="GO:0043952">
    <property type="term" value="P:protein transport by the Sec complex"/>
    <property type="evidence" value="ECO:0007669"/>
    <property type="project" value="TreeGrafter"/>
</dbReference>
<sequence>MVEHRSPKPGVGSSSLSSRANISEMKKIVAYLKETYDELVYKVSWPTYSELTNSAVVVLYASLLIAVVVFVMDLCFQGVMEFVYPH</sequence>
<dbReference type="GO" id="GO:0005886">
    <property type="term" value="C:plasma membrane"/>
    <property type="evidence" value="ECO:0007669"/>
    <property type="project" value="TreeGrafter"/>
</dbReference>
<evidence type="ECO:0000256" key="8">
    <source>
        <dbReference type="ARBA" id="ARBA00023136"/>
    </source>
</evidence>
<keyword evidence="6 9" id="KW-1133">Transmembrane helix</keyword>
<dbReference type="GO" id="GO:0009306">
    <property type="term" value="P:protein secretion"/>
    <property type="evidence" value="ECO:0007669"/>
    <property type="project" value="InterPro"/>
</dbReference>
<proteinExistence type="inferred from homology"/>
<dbReference type="PANTHER" id="PTHR33910">
    <property type="entry name" value="PROTEIN TRANSLOCASE SUBUNIT SECE"/>
    <property type="match status" value="1"/>
</dbReference>
<keyword evidence="7" id="KW-0811">Translocation</keyword>
<evidence type="ECO:0000256" key="7">
    <source>
        <dbReference type="ARBA" id="ARBA00023010"/>
    </source>
</evidence>
<dbReference type="InterPro" id="IPR001901">
    <property type="entry name" value="Translocase_SecE/Sec61-g"/>
</dbReference>
<evidence type="ECO:0000313" key="10">
    <source>
        <dbReference type="EMBL" id="EJW98667.1"/>
    </source>
</evidence>
<dbReference type="Pfam" id="PF00584">
    <property type="entry name" value="SecE"/>
    <property type="match status" value="1"/>
</dbReference>
<dbReference type="InterPro" id="IPR005807">
    <property type="entry name" value="SecE_bac"/>
</dbReference>
<keyword evidence="8 9" id="KW-0472">Membrane</keyword>
<comment type="caution">
    <text evidence="10">The sequence shown here is derived from an EMBL/GenBank/DDBJ whole genome shotgun (WGS) entry which is preliminary data.</text>
</comment>
<dbReference type="HAMAP" id="MF_00422">
    <property type="entry name" value="SecE"/>
    <property type="match status" value="1"/>
</dbReference>
<evidence type="ECO:0000256" key="6">
    <source>
        <dbReference type="ARBA" id="ARBA00022989"/>
    </source>
</evidence>
<keyword evidence="3" id="KW-1003">Cell membrane</keyword>
<keyword evidence="4 9" id="KW-0812">Transmembrane</keyword>
<dbReference type="EMBL" id="AMCI01004159">
    <property type="protein sequence ID" value="EJW98667.1"/>
    <property type="molecule type" value="Genomic_DNA"/>
</dbReference>
<accession>J9GA88</accession>
<reference evidence="10" key="1">
    <citation type="journal article" date="2012" name="PLoS ONE">
        <title>Gene sets for utilization of primary and secondary nutrition supplies in the distal gut of endangered iberian lynx.</title>
        <authorList>
            <person name="Alcaide M."/>
            <person name="Messina E."/>
            <person name="Richter M."/>
            <person name="Bargiela R."/>
            <person name="Peplies J."/>
            <person name="Huws S.A."/>
            <person name="Newbold C.J."/>
            <person name="Golyshin P.N."/>
            <person name="Simon M.A."/>
            <person name="Lopez G."/>
            <person name="Yakimov M.M."/>
            <person name="Ferrer M."/>
        </authorList>
    </citation>
    <scope>NUCLEOTIDE SEQUENCE</scope>
</reference>
<keyword evidence="2" id="KW-0813">Transport</keyword>
<comment type="subcellular location">
    <subcellularLocation>
        <location evidence="1">Membrane</location>
    </subcellularLocation>
</comment>
<dbReference type="GO" id="GO:0006886">
    <property type="term" value="P:intracellular protein transport"/>
    <property type="evidence" value="ECO:0007669"/>
    <property type="project" value="InterPro"/>
</dbReference>
<evidence type="ECO:0000256" key="4">
    <source>
        <dbReference type="ARBA" id="ARBA00022692"/>
    </source>
</evidence>
<dbReference type="InterPro" id="IPR038379">
    <property type="entry name" value="SecE_sf"/>
</dbReference>
<dbReference type="GO" id="GO:0006605">
    <property type="term" value="P:protein targeting"/>
    <property type="evidence" value="ECO:0007669"/>
    <property type="project" value="InterPro"/>
</dbReference>
<keyword evidence="5" id="KW-0653">Protein transport</keyword>
<dbReference type="NCBIfam" id="TIGR00964">
    <property type="entry name" value="secE_bact"/>
    <property type="match status" value="1"/>
</dbReference>
<evidence type="ECO:0000256" key="5">
    <source>
        <dbReference type="ARBA" id="ARBA00022927"/>
    </source>
</evidence>
<evidence type="ECO:0000256" key="1">
    <source>
        <dbReference type="ARBA" id="ARBA00004370"/>
    </source>
</evidence>
<dbReference type="GO" id="GO:0008320">
    <property type="term" value="F:protein transmembrane transporter activity"/>
    <property type="evidence" value="ECO:0007669"/>
    <property type="project" value="InterPro"/>
</dbReference>
<name>J9GA88_9ZZZZ</name>
<evidence type="ECO:0000256" key="2">
    <source>
        <dbReference type="ARBA" id="ARBA00022448"/>
    </source>
</evidence>
<dbReference type="Gene3D" id="1.20.5.1030">
    <property type="entry name" value="Preprotein translocase secy subunit"/>
    <property type="match status" value="1"/>
</dbReference>
<gene>
    <name evidence="10" type="ORF">EVA_13223</name>
</gene>
<dbReference type="AlphaFoldDB" id="J9GA88"/>
<feature type="transmembrane region" description="Helical" evidence="9">
    <location>
        <begin position="55"/>
        <end position="76"/>
    </location>
</feature>
<dbReference type="PANTHER" id="PTHR33910:SF1">
    <property type="entry name" value="PROTEIN TRANSLOCASE SUBUNIT SECE"/>
    <property type="match status" value="1"/>
</dbReference>
<protein>
    <submittedName>
        <fullName evidence="10">Preprotein translocase SecE subunit</fullName>
    </submittedName>
</protein>
<evidence type="ECO:0000256" key="3">
    <source>
        <dbReference type="ARBA" id="ARBA00022475"/>
    </source>
</evidence>
<evidence type="ECO:0000256" key="9">
    <source>
        <dbReference type="SAM" id="Phobius"/>
    </source>
</evidence>
<organism evidence="10">
    <name type="scientific">gut metagenome</name>
    <dbReference type="NCBI Taxonomy" id="749906"/>
    <lineage>
        <taxon>unclassified sequences</taxon>
        <taxon>metagenomes</taxon>
        <taxon>organismal metagenomes</taxon>
    </lineage>
</organism>